<evidence type="ECO:0000313" key="5">
    <source>
        <dbReference type="Proteomes" id="UP000776276"/>
    </source>
</evidence>
<sequence>MQTENLAQPNPNALIPGAVIVGGGVVGLAIACRLQLRGIATMLVDPDDAPRGASWGNAGHIAVEQVEPLASRATVRSMPRRLFWRGGALGLPWRDAAAWLPFSLRLLGATRPARFAAGRAALAAILGQAMPAWRRLLDETGARELLIEDGHFVVWESAASAAASKARWQAADIGTAAIRDATADELAKINALVMRPVAGAIRFIGSGQIADLGLLAERLAAAFSAAGGIRRTARVARLEQAGGRAVAVLEDGARLSADALIIAGGARSGALMRPLGHAVPIIAERGYHIQSADTEWPADMPPMVFEDRSLIVTRFRSGLRAASFVEFGRADSPPDPRKWARLRAHVAALGLSFGLPGIEWMGARPTLPDYLPAIGRSRRAGNLYYAFGHQHLGLTLAAATAEAVAAVVGGEAPPFDLAPFTLDRFGA</sequence>
<dbReference type="PANTHER" id="PTHR13847">
    <property type="entry name" value="SARCOSINE DEHYDROGENASE-RELATED"/>
    <property type="match status" value="1"/>
</dbReference>
<dbReference type="EMBL" id="JAHKRT010000006">
    <property type="protein sequence ID" value="MBU3078530.1"/>
    <property type="molecule type" value="Genomic_DNA"/>
</dbReference>
<evidence type="ECO:0000313" key="4">
    <source>
        <dbReference type="EMBL" id="MBU3078530.1"/>
    </source>
</evidence>
<dbReference type="PANTHER" id="PTHR13847:SF289">
    <property type="entry name" value="GLYCINE OXIDASE"/>
    <property type="match status" value="1"/>
</dbReference>
<gene>
    <name evidence="4" type="ORF">KOF26_11675</name>
</gene>
<keyword evidence="1" id="KW-0560">Oxidoreductase</keyword>
<name>A0ABS6BJQ6_9SPHN</name>
<dbReference type="Pfam" id="PF01266">
    <property type="entry name" value="DAO"/>
    <property type="match status" value="1"/>
</dbReference>
<keyword evidence="2" id="KW-0812">Transmembrane</keyword>
<evidence type="ECO:0000256" key="2">
    <source>
        <dbReference type="SAM" id="Phobius"/>
    </source>
</evidence>
<keyword evidence="2" id="KW-1133">Transmembrane helix</keyword>
<feature type="transmembrane region" description="Helical" evidence="2">
    <location>
        <begin position="13"/>
        <end position="32"/>
    </location>
</feature>
<accession>A0ABS6BJQ6</accession>
<evidence type="ECO:0000256" key="1">
    <source>
        <dbReference type="ARBA" id="ARBA00023002"/>
    </source>
</evidence>
<protein>
    <submittedName>
        <fullName evidence="4">FAD-binding oxidoreductase</fullName>
    </submittedName>
</protein>
<comment type="caution">
    <text evidence="4">The sequence shown here is derived from an EMBL/GenBank/DDBJ whole genome shotgun (WGS) entry which is preliminary data.</text>
</comment>
<keyword evidence="5" id="KW-1185">Reference proteome</keyword>
<keyword evidence="2" id="KW-0472">Membrane</keyword>
<feature type="domain" description="FAD dependent oxidoreductase" evidence="3">
    <location>
        <begin position="19"/>
        <end position="406"/>
    </location>
</feature>
<dbReference type="RefSeq" id="WP_216324959.1">
    <property type="nucleotide sequence ID" value="NZ_JAHKRT010000006.1"/>
</dbReference>
<dbReference type="InterPro" id="IPR006076">
    <property type="entry name" value="FAD-dep_OxRdtase"/>
</dbReference>
<dbReference type="Proteomes" id="UP000776276">
    <property type="component" value="Unassembled WGS sequence"/>
</dbReference>
<evidence type="ECO:0000259" key="3">
    <source>
        <dbReference type="Pfam" id="PF01266"/>
    </source>
</evidence>
<proteinExistence type="predicted"/>
<organism evidence="4 5">
    <name type="scientific">Sphingomonas quercus</name>
    <dbReference type="NCBI Taxonomy" id="2842451"/>
    <lineage>
        <taxon>Bacteria</taxon>
        <taxon>Pseudomonadati</taxon>
        <taxon>Pseudomonadota</taxon>
        <taxon>Alphaproteobacteria</taxon>
        <taxon>Sphingomonadales</taxon>
        <taxon>Sphingomonadaceae</taxon>
        <taxon>Sphingomonas</taxon>
    </lineage>
</organism>
<reference evidence="4 5" key="1">
    <citation type="submission" date="2021-06" db="EMBL/GenBank/DDBJ databases">
        <title>Sphingomonas sp. XMGL2, whole genome shotgun sequencing project.</title>
        <authorList>
            <person name="Zhao G."/>
            <person name="Shen L."/>
        </authorList>
    </citation>
    <scope>NUCLEOTIDE SEQUENCE [LARGE SCALE GENOMIC DNA]</scope>
    <source>
        <strain evidence="4 5">XMGL2</strain>
    </source>
</reference>